<sequence length="297" mass="32588">MDSCANLSVANIDGAVADKDLRSLQTDVKSVLAEPSATKENATTAYLGVTDLNSSFIRHFDEVSDDVVSLKLETAGKFDKLTFNDIVGAASEDTHFYKYTVHYRVPSSFTHYGRKSQVTSLSKEVSTLESAVDALDNDIAFIAEQFASVMTDTGSLKGKFNSVSNDVSVIQKDVSSNHRQIISLRSDVASLQASSSSAGQVVDDLEPSVITLNGNMSSIMRGVSPISKDFLPRKEKVTSFQTNLSSIQGRWNSLNSRLSSLQAGRFCQRQRQLIVQPSERPQHQADFARKIARCYQK</sequence>
<evidence type="ECO:0000313" key="2">
    <source>
        <dbReference type="Proteomes" id="UP001283361"/>
    </source>
</evidence>
<proteinExistence type="predicted"/>
<dbReference type="EMBL" id="JAWDGP010003399">
    <property type="protein sequence ID" value="KAK3774650.1"/>
    <property type="molecule type" value="Genomic_DNA"/>
</dbReference>
<reference evidence="1" key="1">
    <citation type="journal article" date="2023" name="G3 (Bethesda)">
        <title>A reference genome for the long-term kleptoplast-retaining sea slug Elysia crispata morphotype clarki.</title>
        <authorList>
            <person name="Eastman K.E."/>
            <person name="Pendleton A.L."/>
            <person name="Shaikh M.A."/>
            <person name="Suttiyut T."/>
            <person name="Ogas R."/>
            <person name="Tomko P."/>
            <person name="Gavelis G."/>
            <person name="Widhalm J.R."/>
            <person name="Wisecaver J.H."/>
        </authorList>
    </citation>
    <scope>NUCLEOTIDE SEQUENCE</scope>
    <source>
        <strain evidence="1">ECLA1</strain>
    </source>
</reference>
<protein>
    <submittedName>
        <fullName evidence="1">Uncharacterized protein</fullName>
    </submittedName>
</protein>
<organism evidence="1 2">
    <name type="scientific">Elysia crispata</name>
    <name type="common">lettuce slug</name>
    <dbReference type="NCBI Taxonomy" id="231223"/>
    <lineage>
        <taxon>Eukaryota</taxon>
        <taxon>Metazoa</taxon>
        <taxon>Spiralia</taxon>
        <taxon>Lophotrochozoa</taxon>
        <taxon>Mollusca</taxon>
        <taxon>Gastropoda</taxon>
        <taxon>Heterobranchia</taxon>
        <taxon>Euthyneura</taxon>
        <taxon>Panpulmonata</taxon>
        <taxon>Sacoglossa</taxon>
        <taxon>Placobranchoidea</taxon>
        <taxon>Plakobranchidae</taxon>
        <taxon>Elysia</taxon>
    </lineage>
</organism>
<dbReference type="Gene3D" id="1.20.5.340">
    <property type="match status" value="2"/>
</dbReference>
<comment type="caution">
    <text evidence="1">The sequence shown here is derived from an EMBL/GenBank/DDBJ whole genome shotgun (WGS) entry which is preliminary data.</text>
</comment>
<accession>A0AAE0ZS94</accession>
<dbReference type="Proteomes" id="UP001283361">
    <property type="component" value="Unassembled WGS sequence"/>
</dbReference>
<gene>
    <name evidence="1" type="ORF">RRG08_035078</name>
</gene>
<dbReference type="SUPFAM" id="SSF58100">
    <property type="entry name" value="Bacterial hemolysins"/>
    <property type="match status" value="1"/>
</dbReference>
<dbReference type="AlphaFoldDB" id="A0AAE0ZS94"/>
<name>A0AAE0ZS94_9GAST</name>
<keyword evidence="2" id="KW-1185">Reference proteome</keyword>
<evidence type="ECO:0000313" key="1">
    <source>
        <dbReference type="EMBL" id="KAK3774650.1"/>
    </source>
</evidence>